<reference evidence="1" key="1">
    <citation type="journal article" date="2014" name="Front. Microbiol.">
        <title>High frequency of phylogenetically diverse reductive dehalogenase-homologous genes in deep subseafloor sedimentary metagenomes.</title>
        <authorList>
            <person name="Kawai M."/>
            <person name="Futagami T."/>
            <person name="Toyoda A."/>
            <person name="Takaki Y."/>
            <person name="Nishi S."/>
            <person name="Hori S."/>
            <person name="Arai W."/>
            <person name="Tsubouchi T."/>
            <person name="Morono Y."/>
            <person name="Uchiyama I."/>
            <person name="Ito T."/>
            <person name="Fujiyama A."/>
            <person name="Inagaki F."/>
            <person name="Takami H."/>
        </authorList>
    </citation>
    <scope>NUCLEOTIDE SEQUENCE</scope>
    <source>
        <strain evidence="1">Expedition CK06-06</strain>
    </source>
</reference>
<gene>
    <name evidence="1" type="ORF">S01H4_43292</name>
</gene>
<dbReference type="AlphaFoldDB" id="X1DMQ6"/>
<sequence length="252" mass="27777">MLHSIKDWIQVGQTAPIQPHMGDFMIGFPASTDNTILALKAGVTTIGNLSQFFAHEVPLWKDKVVTAAETIKAIAIMGTLRNKGTMVHSYLEDGFGALFYDCATVAGWAYLEHYIVENLLGAKLAHCIGGLTTDPIKRAGWVFALHKIHAPDCVGSMFYGDTLSFTPDFTLNQGVVAEYLLWDIMAQLECPTGHAVLPLPVTEALRIPSAEEIAEAQKFGRQIEKAARKLFYHFDFREAYHFSDTILSAGKS</sequence>
<name>X1DMQ6_9ZZZZ</name>
<accession>X1DMQ6</accession>
<dbReference type="EMBL" id="BART01023865">
    <property type="protein sequence ID" value="GAG97716.1"/>
    <property type="molecule type" value="Genomic_DNA"/>
</dbReference>
<proteinExistence type="predicted"/>
<protein>
    <submittedName>
        <fullName evidence="1">Uncharacterized protein</fullName>
    </submittedName>
</protein>
<evidence type="ECO:0000313" key="1">
    <source>
        <dbReference type="EMBL" id="GAG97716.1"/>
    </source>
</evidence>
<comment type="caution">
    <text evidence="1">The sequence shown here is derived from an EMBL/GenBank/DDBJ whole genome shotgun (WGS) entry which is preliminary data.</text>
</comment>
<feature type="non-terminal residue" evidence="1">
    <location>
        <position position="252"/>
    </location>
</feature>
<organism evidence="1">
    <name type="scientific">marine sediment metagenome</name>
    <dbReference type="NCBI Taxonomy" id="412755"/>
    <lineage>
        <taxon>unclassified sequences</taxon>
        <taxon>metagenomes</taxon>
        <taxon>ecological metagenomes</taxon>
    </lineage>
</organism>